<dbReference type="SUPFAM" id="SSF50129">
    <property type="entry name" value="GroES-like"/>
    <property type="match status" value="1"/>
</dbReference>
<feature type="domain" description="Enoyl reductase (ER)" evidence="1">
    <location>
        <begin position="13"/>
        <end position="324"/>
    </location>
</feature>
<dbReference type="InterPro" id="IPR013154">
    <property type="entry name" value="ADH-like_N"/>
</dbReference>
<dbReference type="EC" id="1.-.-.-" evidence="2"/>
<dbReference type="Gene3D" id="3.40.50.720">
    <property type="entry name" value="NAD(P)-binding Rossmann-like Domain"/>
    <property type="match status" value="1"/>
</dbReference>
<comment type="caution">
    <text evidence="2">The sequence shown here is derived from an EMBL/GenBank/DDBJ whole genome shotgun (WGS) entry which is preliminary data.</text>
</comment>
<accession>A0ABU8VER4</accession>
<dbReference type="Pfam" id="PF08240">
    <property type="entry name" value="ADH_N"/>
    <property type="match status" value="1"/>
</dbReference>
<evidence type="ECO:0000313" key="2">
    <source>
        <dbReference type="EMBL" id="MEJ8812065.1"/>
    </source>
</evidence>
<dbReference type="Pfam" id="PF00107">
    <property type="entry name" value="ADH_zinc_N"/>
    <property type="match status" value="1"/>
</dbReference>
<dbReference type="EMBL" id="JBBKZU010000005">
    <property type="protein sequence ID" value="MEJ8812065.1"/>
    <property type="molecule type" value="Genomic_DNA"/>
</dbReference>
<dbReference type="CDD" id="cd08288">
    <property type="entry name" value="MDR_yhdh"/>
    <property type="match status" value="1"/>
</dbReference>
<dbReference type="SMART" id="SM00829">
    <property type="entry name" value="PKS_ER"/>
    <property type="match status" value="1"/>
</dbReference>
<dbReference type="SUPFAM" id="SSF51735">
    <property type="entry name" value="NAD(P)-binding Rossmann-fold domains"/>
    <property type="match status" value="1"/>
</dbReference>
<protein>
    <submittedName>
        <fullName evidence="2">MDR family oxidoreductase</fullName>
        <ecNumber evidence="2">1.-.-.-</ecNumber>
    </submittedName>
</protein>
<reference evidence="2 3" key="1">
    <citation type="submission" date="2024-03" db="EMBL/GenBank/DDBJ databases">
        <title>Novel species of the genus Variovorax.</title>
        <authorList>
            <person name="Liu Q."/>
            <person name="Xin Y.-H."/>
        </authorList>
    </citation>
    <scope>NUCLEOTIDE SEQUENCE [LARGE SCALE GENOMIC DNA]</scope>
    <source>
        <strain evidence="2 3">KACC 18899</strain>
    </source>
</reference>
<dbReference type="PANTHER" id="PTHR43677:SF1">
    <property type="entry name" value="ACRYLYL-COA REDUCTASE ACUI-RELATED"/>
    <property type="match status" value="1"/>
</dbReference>
<dbReference type="Proteomes" id="UP001365846">
    <property type="component" value="Unassembled WGS sequence"/>
</dbReference>
<dbReference type="NCBIfam" id="TIGR02823">
    <property type="entry name" value="oxido_YhdH"/>
    <property type="match status" value="1"/>
</dbReference>
<dbReference type="InterPro" id="IPR051397">
    <property type="entry name" value="Zn-ADH-like_protein"/>
</dbReference>
<name>A0ABU8VER4_9BURK</name>
<evidence type="ECO:0000259" key="1">
    <source>
        <dbReference type="SMART" id="SM00829"/>
    </source>
</evidence>
<gene>
    <name evidence="2" type="ORF">WKW77_13370</name>
</gene>
<dbReference type="Gene3D" id="3.90.180.10">
    <property type="entry name" value="Medium-chain alcohol dehydrogenases, catalytic domain"/>
    <property type="match status" value="1"/>
</dbReference>
<dbReference type="GO" id="GO:0016491">
    <property type="term" value="F:oxidoreductase activity"/>
    <property type="evidence" value="ECO:0007669"/>
    <property type="project" value="UniProtKB-KW"/>
</dbReference>
<dbReference type="PANTHER" id="PTHR43677">
    <property type="entry name" value="SHORT-CHAIN DEHYDROGENASE/REDUCTASE"/>
    <property type="match status" value="1"/>
</dbReference>
<dbReference type="InterPro" id="IPR011032">
    <property type="entry name" value="GroES-like_sf"/>
</dbReference>
<keyword evidence="2" id="KW-0560">Oxidoreductase</keyword>
<dbReference type="RefSeq" id="WP_340357331.1">
    <property type="nucleotide sequence ID" value="NZ_JBBKZU010000005.1"/>
</dbReference>
<keyword evidence="3" id="KW-1185">Reference proteome</keyword>
<evidence type="ECO:0000313" key="3">
    <source>
        <dbReference type="Proteomes" id="UP001365846"/>
    </source>
</evidence>
<dbReference type="InterPro" id="IPR014188">
    <property type="entry name" value="Acrylyl-CoA_reductase_AcuI"/>
</dbReference>
<dbReference type="InterPro" id="IPR036291">
    <property type="entry name" value="NAD(P)-bd_dom_sf"/>
</dbReference>
<proteinExistence type="predicted"/>
<sequence>MFKGLLLDKADDGATKAAVTDIDEARLPEGEVLVDVACSTVNYKDALAITGKSPVVRKFPMVPGIDFAGTVAESTDARYQPGDAVLLNGWGVGETHWGGLAHKARVKADWLVPIPSDLDARQAMAIGTAGYTAMLCVMALQDRGLVPTSGPVLVTGANGGVGSIAIALLAKLGFEVHASTGRLAEAEHLRRLGAREIVDRSTLSEPGKPLQKERWAGAVDSVGSHTLANVCASLRYGGTVAACGLAQGLDLPASVAPFILRGVTLAGVDSVYAPQARRLVAWQRLANELPKDLLEANTETIGLDAVIALAPRLLAGQVRGRVVVDVGAS</sequence>
<dbReference type="InterPro" id="IPR020843">
    <property type="entry name" value="ER"/>
</dbReference>
<organism evidence="2 3">
    <name type="scientific">Variovorax ureilyticus</name>
    <dbReference type="NCBI Taxonomy" id="1836198"/>
    <lineage>
        <taxon>Bacteria</taxon>
        <taxon>Pseudomonadati</taxon>
        <taxon>Pseudomonadota</taxon>
        <taxon>Betaproteobacteria</taxon>
        <taxon>Burkholderiales</taxon>
        <taxon>Comamonadaceae</taxon>
        <taxon>Variovorax</taxon>
    </lineage>
</organism>
<dbReference type="InterPro" id="IPR013149">
    <property type="entry name" value="ADH-like_C"/>
</dbReference>